<evidence type="ECO:0000256" key="15">
    <source>
        <dbReference type="ARBA" id="ARBA00032605"/>
    </source>
</evidence>
<evidence type="ECO:0000256" key="14">
    <source>
        <dbReference type="ARBA" id="ARBA00025228"/>
    </source>
</evidence>
<keyword evidence="21" id="KW-1185">Reference proteome</keyword>
<dbReference type="RefSeq" id="WP_268611918.1">
    <property type="nucleotide sequence ID" value="NZ_CP113797.1"/>
</dbReference>
<dbReference type="NCBIfam" id="TIGR00317">
    <property type="entry name" value="cobS"/>
    <property type="match status" value="1"/>
</dbReference>
<dbReference type="EMBL" id="CP113797">
    <property type="protein sequence ID" value="WAL61861.1"/>
    <property type="molecule type" value="Genomic_DNA"/>
</dbReference>
<evidence type="ECO:0000256" key="10">
    <source>
        <dbReference type="ARBA" id="ARBA00022692"/>
    </source>
</evidence>
<dbReference type="HAMAP" id="MF_00719">
    <property type="entry name" value="CobS"/>
    <property type="match status" value="1"/>
</dbReference>
<evidence type="ECO:0000313" key="20">
    <source>
        <dbReference type="EMBL" id="WAL61861.1"/>
    </source>
</evidence>
<feature type="transmembrane region" description="Helical" evidence="19">
    <location>
        <begin position="32"/>
        <end position="48"/>
    </location>
</feature>
<evidence type="ECO:0000256" key="13">
    <source>
        <dbReference type="ARBA" id="ARBA00023136"/>
    </source>
</evidence>
<keyword evidence="13 19" id="KW-0472">Membrane</keyword>
<comment type="pathway">
    <text evidence="3 19">Cofactor biosynthesis; adenosylcobalamin biosynthesis; adenosylcobalamin from cob(II)yrinate a,c-diamide: step 7/7.</text>
</comment>
<keyword evidence="8 19" id="KW-0169">Cobalamin biosynthesis</keyword>
<keyword evidence="9 19" id="KW-0808">Transferase</keyword>
<evidence type="ECO:0000256" key="7">
    <source>
        <dbReference type="ARBA" id="ARBA00022475"/>
    </source>
</evidence>
<dbReference type="AlphaFoldDB" id="A0A9E9C640"/>
<keyword evidence="7 19" id="KW-1003">Cell membrane</keyword>
<comment type="catalytic activity">
    <reaction evidence="18 19">
        <text>alpha-ribazole 5'-phosphate + adenosylcob(III)inamide-GDP = adenosylcob(III)alamin 5'-phosphate + GMP + H(+)</text>
        <dbReference type="Rhea" id="RHEA:23560"/>
        <dbReference type="ChEBI" id="CHEBI:15378"/>
        <dbReference type="ChEBI" id="CHEBI:57918"/>
        <dbReference type="ChEBI" id="CHEBI:58115"/>
        <dbReference type="ChEBI" id="CHEBI:60487"/>
        <dbReference type="ChEBI" id="CHEBI:60493"/>
        <dbReference type="EC" id="2.7.8.26"/>
    </reaction>
</comment>
<evidence type="ECO:0000256" key="19">
    <source>
        <dbReference type="HAMAP-Rule" id="MF_00719"/>
    </source>
</evidence>
<accession>A0A9E9C640</accession>
<keyword evidence="12 19" id="KW-1133">Transmembrane helix</keyword>
<evidence type="ECO:0000256" key="6">
    <source>
        <dbReference type="ARBA" id="ARBA00015850"/>
    </source>
</evidence>
<dbReference type="GO" id="GO:0008818">
    <property type="term" value="F:cobalamin 5'-phosphate synthase activity"/>
    <property type="evidence" value="ECO:0007669"/>
    <property type="project" value="UniProtKB-UniRule"/>
</dbReference>
<proteinExistence type="inferred from homology"/>
<dbReference type="PANTHER" id="PTHR34148:SF1">
    <property type="entry name" value="ADENOSYLCOBINAMIDE-GDP RIBAZOLETRANSFERASE"/>
    <property type="match status" value="1"/>
</dbReference>
<dbReference type="Pfam" id="PF02654">
    <property type="entry name" value="CobS"/>
    <property type="match status" value="1"/>
</dbReference>
<evidence type="ECO:0000256" key="18">
    <source>
        <dbReference type="ARBA" id="ARBA00049504"/>
    </source>
</evidence>
<dbReference type="EC" id="2.7.8.26" evidence="5 19"/>
<feature type="transmembrane region" description="Helical" evidence="19">
    <location>
        <begin position="203"/>
        <end position="220"/>
    </location>
</feature>
<feature type="transmembrane region" description="Helical" evidence="19">
    <location>
        <begin position="177"/>
        <end position="197"/>
    </location>
</feature>
<dbReference type="GO" id="GO:0009236">
    <property type="term" value="P:cobalamin biosynthetic process"/>
    <property type="evidence" value="ECO:0007669"/>
    <property type="project" value="UniProtKB-UniRule"/>
</dbReference>
<dbReference type="KEGG" id="tsin:OXH18_07730"/>
<evidence type="ECO:0000256" key="11">
    <source>
        <dbReference type="ARBA" id="ARBA00022842"/>
    </source>
</evidence>
<evidence type="ECO:0000256" key="16">
    <source>
        <dbReference type="ARBA" id="ARBA00032853"/>
    </source>
</evidence>
<evidence type="ECO:0000256" key="4">
    <source>
        <dbReference type="ARBA" id="ARBA00010561"/>
    </source>
</evidence>
<dbReference type="GO" id="GO:0005886">
    <property type="term" value="C:plasma membrane"/>
    <property type="evidence" value="ECO:0007669"/>
    <property type="project" value="UniProtKB-SubCell"/>
</dbReference>
<dbReference type="GO" id="GO:0051073">
    <property type="term" value="F:adenosylcobinamide-GDP ribazoletransferase activity"/>
    <property type="evidence" value="ECO:0007669"/>
    <property type="project" value="UniProtKB-UniRule"/>
</dbReference>
<gene>
    <name evidence="19 20" type="primary">cobS</name>
    <name evidence="20" type="ORF">OXH18_07730</name>
</gene>
<dbReference type="InterPro" id="IPR003805">
    <property type="entry name" value="CobS"/>
</dbReference>
<comment type="subcellular location">
    <subcellularLocation>
        <location evidence="2 19">Cell membrane</location>
        <topology evidence="2 19">Multi-pass membrane protein</topology>
    </subcellularLocation>
</comment>
<feature type="transmembrane region" description="Helical" evidence="19">
    <location>
        <begin position="60"/>
        <end position="79"/>
    </location>
</feature>
<organism evidence="20 21">
    <name type="scientific">Thermocoleostomius sinensis A174</name>
    <dbReference type="NCBI Taxonomy" id="2016057"/>
    <lineage>
        <taxon>Bacteria</taxon>
        <taxon>Bacillati</taxon>
        <taxon>Cyanobacteriota</taxon>
        <taxon>Cyanophyceae</taxon>
        <taxon>Oculatellales</taxon>
        <taxon>Oculatellaceae</taxon>
        <taxon>Thermocoleostomius</taxon>
    </lineage>
</organism>
<evidence type="ECO:0000256" key="1">
    <source>
        <dbReference type="ARBA" id="ARBA00001946"/>
    </source>
</evidence>
<dbReference type="Proteomes" id="UP001163152">
    <property type="component" value="Chromosome"/>
</dbReference>
<evidence type="ECO:0000256" key="9">
    <source>
        <dbReference type="ARBA" id="ARBA00022679"/>
    </source>
</evidence>
<comment type="cofactor">
    <cofactor evidence="1 19">
        <name>Mg(2+)</name>
        <dbReference type="ChEBI" id="CHEBI:18420"/>
    </cofactor>
</comment>
<evidence type="ECO:0000256" key="8">
    <source>
        <dbReference type="ARBA" id="ARBA00022573"/>
    </source>
</evidence>
<evidence type="ECO:0000256" key="3">
    <source>
        <dbReference type="ARBA" id="ARBA00004663"/>
    </source>
</evidence>
<evidence type="ECO:0000256" key="17">
    <source>
        <dbReference type="ARBA" id="ARBA00048623"/>
    </source>
</evidence>
<comment type="function">
    <text evidence="14 19">Joins adenosylcobinamide-GDP and alpha-ribazole to generate adenosylcobalamin (Ado-cobalamin). Also synthesizes adenosylcobalamin 5'-phosphate from adenosylcobinamide-GDP and alpha-ribazole 5'-phosphate.</text>
</comment>
<protein>
    <recommendedName>
        <fullName evidence="6 19">Adenosylcobinamide-GDP ribazoletransferase</fullName>
        <ecNumber evidence="5 19">2.7.8.26</ecNumber>
    </recommendedName>
    <alternativeName>
        <fullName evidence="16 19">Cobalamin synthase</fullName>
    </alternativeName>
    <alternativeName>
        <fullName evidence="15 19">Cobalamin-5'-phosphate synthase</fullName>
    </alternativeName>
</protein>
<keyword evidence="11 19" id="KW-0460">Magnesium</keyword>
<dbReference type="PANTHER" id="PTHR34148">
    <property type="entry name" value="ADENOSYLCOBINAMIDE-GDP RIBAZOLETRANSFERASE"/>
    <property type="match status" value="1"/>
</dbReference>
<comment type="catalytic activity">
    <reaction evidence="17 19">
        <text>alpha-ribazole + adenosylcob(III)inamide-GDP = adenosylcob(III)alamin + GMP + H(+)</text>
        <dbReference type="Rhea" id="RHEA:16049"/>
        <dbReference type="ChEBI" id="CHEBI:10329"/>
        <dbReference type="ChEBI" id="CHEBI:15378"/>
        <dbReference type="ChEBI" id="CHEBI:18408"/>
        <dbReference type="ChEBI" id="CHEBI:58115"/>
        <dbReference type="ChEBI" id="CHEBI:60487"/>
        <dbReference type="EC" id="2.7.8.26"/>
    </reaction>
</comment>
<evidence type="ECO:0000313" key="21">
    <source>
        <dbReference type="Proteomes" id="UP001163152"/>
    </source>
</evidence>
<comment type="similarity">
    <text evidence="4 19">Belongs to the CobS family.</text>
</comment>
<evidence type="ECO:0000256" key="12">
    <source>
        <dbReference type="ARBA" id="ARBA00022989"/>
    </source>
</evidence>
<keyword evidence="10 19" id="KW-0812">Transmembrane</keyword>
<name>A0A9E9C640_9CYAN</name>
<sequence>MMIWSRFVAAIVFYTAIPLSMAENGEFQTVSKLAPIVGLMIGGVLGGLDQGLAVMGMPLFTRSAVVVVSWIVLTGGLHLDGAMDTADGLAVTNPDRRLQVMSDSATGAFGAMAAVSLLLLKTAALADLPQGRWLGLLLACGWGRWAQQVAIARYPYLKPTGKGAFHKQAIPSLWNTLPSLLLLLGLSALPMWFPFLLSPFSSILYPLFCLAIALIVPAWFHHKLGGHTGDTYGATVEWTEALVLVLLTTMF</sequence>
<evidence type="ECO:0000256" key="5">
    <source>
        <dbReference type="ARBA" id="ARBA00013200"/>
    </source>
</evidence>
<evidence type="ECO:0000256" key="2">
    <source>
        <dbReference type="ARBA" id="ARBA00004651"/>
    </source>
</evidence>
<feature type="transmembrane region" description="Helical" evidence="19">
    <location>
        <begin position="99"/>
        <end position="120"/>
    </location>
</feature>
<reference evidence="20" key="1">
    <citation type="submission" date="2022-12" db="EMBL/GenBank/DDBJ databases">
        <title>Polyphasic identification of a Novel Hot-Spring Cyanobacterium Ocullathermofonsia sinensis gen nov. sp. nov. and Genomic Insights on its Adaptations to the Thermal Habitat.</title>
        <authorList>
            <person name="Daroch M."/>
            <person name="Tang J."/>
            <person name="Jiang Y."/>
        </authorList>
    </citation>
    <scope>NUCLEOTIDE SEQUENCE</scope>
    <source>
        <strain evidence="20">PKUAC-SCTA174</strain>
    </source>
</reference>